<dbReference type="PRINTS" id="PR00080">
    <property type="entry name" value="SDRFAMILY"/>
</dbReference>
<comment type="caution">
    <text evidence="3">The sequence shown here is derived from an EMBL/GenBank/DDBJ whole genome shotgun (WGS) entry which is preliminary data.</text>
</comment>
<dbReference type="InterPro" id="IPR036291">
    <property type="entry name" value="NAD(P)-bd_dom_sf"/>
</dbReference>
<sequence length="250" mass="26820">MKNKVALITGAATGIGRETAIAFARKGANVVISDINDEKLKETQKLIEEKRVKVLSVKADISKEDDIRNMVKKAVEQFGRLDIACNNAGIAGESATTGEYSIEGWDKVLNVNLRGQFICMKYEIEAMIKNGSGSIVNISSILGHVGFAEAPAYVASKHGLLGLTKTAAIEYASQGIRINAVCPGFIETPMLEDAGITTVEETKQYIISLHPAGRLGKPREVADAIVWLASDEASFVTGHPLLVDGGYVAW</sequence>
<reference evidence="3 4" key="1">
    <citation type="submission" date="2021-11" db="EMBL/GenBank/DDBJ databases">
        <title>Aliifidinibius sp. nov., a new bacterium isolated from saline soil.</title>
        <authorList>
            <person name="Galisteo C."/>
            <person name="De La Haba R."/>
            <person name="Sanchez-Porro C."/>
            <person name="Ventosa A."/>
        </authorList>
    </citation>
    <scope>NUCLEOTIDE SEQUENCE [LARGE SCALE GENOMIC DNA]</scope>
    <source>
        <strain evidence="3 4">KACC 190600</strain>
    </source>
</reference>
<gene>
    <name evidence="3" type="ORF">LQ318_00715</name>
</gene>
<dbReference type="Gene3D" id="3.40.50.720">
    <property type="entry name" value="NAD(P)-binding Rossmann-like Domain"/>
    <property type="match status" value="1"/>
</dbReference>
<evidence type="ECO:0000313" key="3">
    <source>
        <dbReference type="EMBL" id="MCW9711412.1"/>
    </source>
</evidence>
<dbReference type="PANTHER" id="PTHR24321">
    <property type="entry name" value="DEHYDROGENASES, SHORT CHAIN"/>
    <property type="match status" value="1"/>
</dbReference>
<evidence type="ECO:0000313" key="4">
    <source>
        <dbReference type="Proteomes" id="UP001207337"/>
    </source>
</evidence>
<dbReference type="PROSITE" id="PS00061">
    <property type="entry name" value="ADH_SHORT"/>
    <property type="match status" value="1"/>
</dbReference>
<dbReference type="NCBIfam" id="NF009466">
    <property type="entry name" value="PRK12826.1-2"/>
    <property type="match status" value="1"/>
</dbReference>
<keyword evidence="2" id="KW-0560">Oxidoreductase</keyword>
<evidence type="ECO:0000256" key="1">
    <source>
        <dbReference type="ARBA" id="ARBA00006484"/>
    </source>
</evidence>
<protein>
    <submittedName>
        <fullName evidence="3">SDR family oxidoreductase</fullName>
    </submittedName>
</protein>
<accession>A0ABT3PU91</accession>
<dbReference type="NCBIfam" id="NF005559">
    <property type="entry name" value="PRK07231.1"/>
    <property type="match status" value="1"/>
</dbReference>
<dbReference type="EMBL" id="JAJNDC010000001">
    <property type="protein sequence ID" value="MCW9711412.1"/>
    <property type="molecule type" value="Genomic_DNA"/>
</dbReference>
<dbReference type="RefSeq" id="WP_265786606.1">
    <property type="nucleotide sequence ID" value="NZ_BAABRS010000001.1"/>
</dbReference>
<dbReference type="Pfam" id="PF13561">
    <property type="entry name" value="adh_short_C2"/>
    <property type="match status" value="1"/>
</dbReference>
<proteinExistence type="inferred from homology"/>
<comment type="similarity">
    <text evidence="1">Belongs to the short-chain dehydrogenases/reductases (SDR) family.</text>
</comment>
<dbReference type="InterPro" id="IPR002347">
    <property type="entry name" value="SDR_fam"/>
</dbReference>
<dbReference type="PRINTS" id="PR00081">
    <property type="entry name" value="GDHRDH"/>
</dbReference>
<evidence type="ECO:0000256" key="2">
    <source>
        <dbReference type="ARBA" id="ARBA00023002"/>
    </source>
</evidence>
<keyword evidence="4" id="KW-1185">Reference proteome</keyword>
<dbReference type="InterPro" id="IPR020904">
    <property type="entry name" value="Sc_DH/Rdtase_CS"/>
</dbReference>
<dbReference type="Proteomes" id="UP001207337">
    <property type="component" value="Unassembled WGS sequence"/>
</dbReference>
<dbReference type="PANTHER" id="PTHR24321:SF8">
    <property type="entry name" value="ESTRADIOL 17-BETA-DEHYDROGENASE 8-RELATED"/>
    <property type="match status" value="1"/>
</dbReference>
<organism evidence="3 4">
    <name type="scientific">Fodinibius salicampi</name>
    <dbReference type="NCBI Taxonomy" id="1920655"/>
    <lineage>
        <taxon>Bacteria</taxon>
        <taxon>Pseudomonadati</taxon>
        <taxon>Balneolota</taxon>
        <taxon>Balneolia</taxon>
        <taxon>Balneolales</taxon>
        <taxon>Balneolaceae</taxon>
        <taxon>Fodinibius</taxon>
    </lineage>
</organism>
<name>A0ABT3PU91_9BACT</name>
<dbReference type="CDD" id="cd05233">
    <property type="entry name" value="SDR_c"/>
    <property type="match status" value="1"/>
</dbReference>
<dbReference type="SUPFAM" id="SSF51735">
    <property type="entry name" value="NAD(P)-binding Rossmann-fold domains"/>
    <property type="match status" value="1"/>
</dbReference>